<protein>
    <submittedName>
        <fullName evidence="2">Uncharacterized protein</fullName>
    </submittedName>
</protein>
<comment type="caution">
    <text evidence="2">The sequence shown here is derived from an EMBL/GenBank/DDBJ whole genome shotgun (WGS) entry which is preliminary data.</text>
</comment>
<accession>A0ABW3IN60</accession>
<dbReference type="RefSeq" id="WP_386073888.1">
    <property type="nucleotide sequence ID" value="NZ_JBHTJT010000008.1"/>
</dbReference>
<evidence type="ECO:0000313" key="2">
    <source>
        <dbReference type="EMBL" id="MFD0979556.1"/>
    </source>
</evidence>
<evidence type="ECO:0000313" key="3">
    <source>
        <dbReference type="Proteomes" id="UP001597108"/>
    </source>
</evidence>
<organism evidence="2 3">
    <name type="scientific">Tropicimonas aquimaris</name>
    <dbReference type="NCBI Taxonomy" id="914152"/>
    <lineage>
        <taxon>Bacteria</taxon>
        <taxon>Pseudomonadati</taxon>
        <taxon>Pseudomonadota</taxon>
        <taxon>Alphaproteobacteria</taxon>
        <taxon>Rhodobacterales</taxon>
        <taxon>Roseobacteraceae</taxon>
        <taxon>Tropicimonas</taxon>
    </lineage>
</organism>
<name>A0ABW3IN60_9RHOB</name>
<keyword evidence="3" id="KW-1185">Reference proteome</keyword>
<evidence type="ECO:0000256" key="1">
    <source>
        <dbReference type="SAM" id="MobiDB-lite"/>
    </source>
</evidence>
<dbReference type="Proteomes" id="UP001597108">
    <property type="component" value="Unassembled WGS sequence"/>
</dbReference>
<gene>
    <name evidence="2" type="ORF">ACFQ2S_07790</name>
</gene>
<sequence length="51" mass="5667">MCAACWYLLMTTVWGLIQKQLEAHYDKPFGPVSDPNEKKSDPVLSGQAAQV</sequence>
<dbReference type="EMBL" id="JBHTJT010000008">
    <property type="protein sequence ID" value="MFD0979556.1"/>
    <property type="molecule type" value="Genomic_DNA"/>
</dbReference>
<proteinExistence type="predicted"/>
<feature type="region of interest" description="Disordered" evidence="1">
    <location>
        <begin position="28"/>
        <end position="51"/>
    </location>
</feature>
<reference evidence="3" key="1">
    <citation type="journal article" date="2019" name="Int. J. Syst. Evol. Microbiol.">
        <title>The Global Catalogue of Microorganisms (GCM) 10K type strain sequencing project: providing services to taxonomists for standard genome sequencing and annotation.</title>
        <authorList>
            <consortium name="The Broad Institute Genomics Platform"/>
            <consortium name="The Broad Institute Genome Sequencing Center for Infectious Disease"/>
            <person name="Wu L."/>
            <person name="Ma J."/>
        </authorList>
    </citation>
    <scope>NUCLEOTIDE SEQUENCE [LARGE SCALE GENOMIC DNA]</scope>
    <source>
        <strain evidence="3">CCUG 60524</strain>
    </source>
</reference>